<accession>A0ABW3S6L1</accession>
<dbReference type="SUPFAM" id="SSF47413">
    <property type="entry name" value="lambda repressor-like DNA-binding domains"/>
    <property type="match status" value="1"/>
</dbReference>
<dbReference type="InterPro" id="IPR010982">
    <property type="entry name" value="Lambda_DNA-bd_dom_sf"/>
</dbReference>
<dbReference type="CDD" id="cd00093">
    <property type="entry name" value="HTH_XRE"/>
    <property type="match status" value="1"/>
</dbReference>
<dbReference type="EMBL" id="JBHTLM010000037">
    <property type="protein sequence ID" value="MFD1179666.1"/>
    <property type="molecule type" value="Genomic_DNA"/>
</dbReference>
<gene>
    <name evidence="3" type="ORF">ACFQ3W_25665</name>
</gene>
<protein>
    <submittedName>
        <fullName evidence="3">Helix-turn-helix domain-containing protein</fullName>
    </submittedName>
</protein>
<dbReference type="PANTHER" id="PTHR46558:SF11">
    <property type="entry name" value="HTH-TYPE TRANSCRIPTIONAL REGULATOR XRE"/>
    <property type="match status" value="1"/>
</dbReference>
<sequence>MKTIRFAENLKRIREWRELTKEELGERIGVSGVTVGYWESGRNEPRMGKVQQIANVLNVDLDDLLFNENMEEIKTNADKLMSEEKATAINTIINLSDKDVKVLNELMKIYINKPE</sequence>
<keyword evidence="4" id="KW-1185">Reference proteome</keyword>
<organism evidence="3 4">
    <name type="scientific">Paenibacillus puldeungensis</name>
    <dbReference type="NCBI Taxonomy" id="696536"/>
    <lineage>
        <taxon>Bacteria</taxon>
        <taxon>Bacillati</taxon>
        <taxon>Bacillota</taxon>
        <taxon>Bacilli</taxon>
        <taxon>Bacillales</taxon>
        <taxon>Paenibacillaceae</taxon>
        <taxon>Paenibacillus</taxon>
    </lineage>
</organism>
<dbReference type="InterPro" id="IPR001387">
    <property type="entry name" value="Cro/C1-type_HTH"/>
</dbReference>
<dbReference type="Proteomes" id="UP001597262">
    <property type="component" value="Unassembled WGS sequence"/>
</dbReference>
<dbReference type="RefSeq" id="WP_379322088.1">
    <property type="nucleotide sequence ID" value="NZ_JBHTLM010000037.1"/>
</dbReference>
<proteinExistence type="predicted"/>
<feature type="domain" description="HTH cro/C1-type" evidence="2">
    <location>
        <begin position="10"/>
        <end position="64"/>
    </location>
</feature>
<reference evidence="4" key="1">
    <citation type="journal article" date="2019" name="Int. J. Syst. Evol. Microbiol.">
        <title>The Global Catalogue of Microorganisms (GCM) 10K type strain sequencing project: providing services to taxonomists for standard genome sequencing and annotation.</title>
        <authorList>
            <consortium name="The Broad Institute Genomics Platform"/>
            <consortium name="The Broad Institute Genome Sequencing Center for Infectious Disease"/>
            <person name="Wu L."/>
            <person name="Ma J."/>
        </authorList>
    </citation>
    <scope>NUCLEOTIDE SEQUENCE [LARGE SCALE GENOMIC DNA]</scope>
    <source>
        <strain evidence="4">CCUG 59189</strain>
    </source>
</reference>
<dbReference type="Pfam" id="PF01381">
    <property type="entry name" value="HTH_3"/>
    <property type="match status" value="1"/>
</dbReference>
<comment type="caution">
    <text evidence="3">The sequence shown here is derived from an EMBL/GenBank/DDBJ whole genome shotgun (WGS) entry which is preliminary data.</text>
</comment>
<dbReference type="PANTHER" id="PTHR46558">
    <property type="entry name" value="TRACRIPTIONAL REGULATORY PROTEIN-RELATED-RELATED"/>
    <property type="match status" value="1"/>
</dbReference>
<dbReference type="PROSITE" id="PS50943">
    <property type="entry name" value="HTH_CROC1"/>
    <property type="match status" value="1"/>
</dbReference>
<keyword evidence="1" id="KW-0238">DNA-binding</keyword>
<evidence type="ECO:0000256" key="1">
    <source>
        <dbReference type="ARBA" id="ARBA00023125"/>
    </source>
</evidence>
<dbReference type="SMART" id="SM00530">
    <property type="entry name" value="HTH_XRE"/>
    <property type="match status" value="1"/>
</dbReference>
<name>A0ABW3S6L1_9BACL</name>
<evidence type="ECO:0000259" key="2">
    <source>
        <dbReference type="PROSITE" id="PS50943"/>
    </source>
</evidence>
<evidence type="ECO:0000313" key="3">
    <source>
        <dbReference type="EMBL" id="MFD1179666.1"/>
    </source>
</evidence>
<dbReference type="Gene3D" id="1.10.260.40">
    <property type="entry name" value="lambda repressor-like DNA-binding domains"/>
    <property type="match status" value="1"/>
</dbReference>
<evidence type="ECO:0000313" key="4">
    <source>
        <dbReference type="Proteomes" id="UP001597262"/>
    </source>
</evidence>